<dbReference type="InParanoid" id="G4ZP45"/>
<dbReference type="AlphaFoldDB" id="G4ZP45"/>
<evidence type="ECO:0000256" key="2">
    <source>
        <dbReference type="SAM" id="MobiDB-lite"/>
    </source>
</evidence>
<feature type="compositionally biased region" description="Basic and acidic residues" evidence="2">
    <location>
        <begin position="533"/>
        <end position="542"/>
    </location>
</feature>
<keyword evidence="4" id="KW-1185">Reference proteome</keyword>
<dbReference type="RefSeq" id="XP_009529871.1">
    <property type="nucleotide sequence ID" value="XM_009531576.1"/>
</dbReference>
<dbReference type="Proteomes" id="UP000002640">
    <property type="component" value="Unassembled WGS sequence"/>
</dbReference>
<feature type="compositionally biased region" description="Polar residues" evidence="2">
    <location>
        <begin position="808"/>
        <end position="822"/>
    </location>
</feature>
<accession>G4ZP45</accession>
<dbReference type="GeneID" id="20646786"/>
<dbReference type="KEGG" id="psoj:PHYSODRAFT_334313"/>
<feature type="compositionally biased region" description="Polar residues" evidence="2">
    <location>
        <begin position="212"/>
        <end position="221"/>
    </location>
</feature>
<feature type="coiled-coil region" evidence="1">
    <location>
        <begin position="421"/>
        <end position="448"/>
    </location>
</feature>
<protein>
    <submittedName>
        <fullName evidence="3">Uncharacterized protein</fullName>
    </submittedName>
</protein>
<feature type="compositionally biased region" description="Low complexity" evidence="2">
    <location>
        <begin position="50"/>
        <end position="65"/>
    </location>
</feature>
<feature type="region of interest" description="Disordered" evidence="2">
    <location>
        <begin position="779"/>
        <end position="860"/>
    </location>
</feature>
<keyword evidence="1" id="KW-0175">Coiled coil</keyword>
<evidence type="ECO:0000256" key="1">
    <source>
        <dbReference type="SAM" id="Coils"/>
    </source>
</evidence>
<feature type="region of interest" description="Disordered" evidence="2">
    <location>
        <begin position="1"/>
        <end position="118"/>
    </location>
</feature>
<feature type="compositionally biased region" description="Low complexity" evidence="2">
    <location>
        <begin position="783"/>
        <end position="799"/>
    </location>
</feature>
<gene>
    <name evidence="3" type="ORF">PHYSODRAFT_334313</name>
</gene>
<organism evidence="3 4">
    <name type="scientific">Phytophthora sojae (strain P6497)</name>
    <name type="common">Soybean stem and root rot agent</name>
    <name type="synonym">Phytophthora megasperma f. sp. glycines</name>
    <dbReference type="NCBI Taxonomy" id="1094619"/>
    <lineage>
        <taxon>Eukaryota</taxon>
        <taxon>Sar</taxon>
        <taxon>Stramenopiles</taxon>
        <taxon>Oomycota</taxon>
        <taxon>Peronosporomycetes</taxon>
        <taxon>Peronosporales</taxon>
        <taxon>Peronosporaceae</taxon>
        <taxon>Phytophthora</taxon>
    </lineage>
</organism>
<evidence type="ECO:0000313" key="4">
    <source>
        <dbReference type="Proteomes" id="UP000002640"/>
    </source>
</evidence>
<feature type="compositionally biased region" description="Basic and acidic residues" evidence="2">
    <location>
        <begin position="32"/>
        <end position="46"/>
    </location>
</feature>
<feature type="region of interest" description="Disordered" evidence="2">
    <location>
        <begin position="167"/>
        <end position="221"/>
    </location>
</feature>
<feature type="region of interest" description="Disordered" evidence="2">
    <location>
        <begin position="516"/>
        <end position="678"/>
    </location>
</feature>
<dbReference type="EMBL" id="JH159155">
    <property type="protein sequence ID" value="EGZ16122.1"/>
    <property type="molecule type" value="Genomic_DNA"/>
</dbReference>
<reference evidence="3 4" key="1">
    <citation type="journal article" date="2006" name="Science">
        <title>Phytophthora genome sequences uncover evolutionary origins and mechanisms of pathogenesis.</title>
        <authorList>
            <person name="Tyler B.M."/>
            <person name="Tripathy S."/>
            <person name="Zhang X."/>
            <person name="Dehal P."/>
            <person name="Jiang R.H."/>
            <person name="Aerts A."/>
            <person name="Arredondo F.D."/>
            <person name="Baxter L."/>
            <person name="Bensasson D."/>
            <person name="Beynon J.L."/>
            <person name="Chapman J."/>
            <person name="Damasceno C.M."/>
            <person name="Dorrance A.E."/>
            <person name="Dou D."/>
            <person name="Dickerman A.W."/>
            <person name="Dubchak I.L."/>
            <person name="Garbelotto M."/>
            <person name="Gijzen M."/>
            <person name="Gordon S.G."/>
            <person name="Govers F."/>
            <person name="Grunwald N.J."/>
            <person name="Huang W."/>
            <person name="Ivors K.L."/>
            <person name="Jones R.W."/>
            <person name="Kamoun S."/>
            <person name="Krampis K."/>
            <person name="Lamour K.H."/>
            <person name="Lee M.K."/>
            <person name="McDonald W.H."/>
            <person name="Medina M."/>
            <person name="Meijer H.J."/>
            <person name="Nordberg E.K."/>
            <person name="Maclean D.J."/>
            <person name="Ospina-Giraldo M.D."/>
            <person name="Morris P.F."/>
            <person name="Phuntumart V."/>
            <person name="Putnam N.H."/>
            <person name="Rash S."/>
            <person name="Rose J.K."/>
            <person name="Sakihama Y."/>
            <person name="Salamov A.A."/>
            <person name="Savidor A."/>
            <person name="Scheuring C.F."/>
            <person name="Smith B.M."/>
            <person name="Sobral B.W."/>
            <person name="Terry A."/>
            <person name="Torto-Alalibo T.A."/>
            <person name="Win J."/>
            <person name="Xu Z."/>
            <person name="Zhang H."/>
            <person name="Grigoriev I.V."/>
            <person name="Rokhsar D.S."/>
            <person name="Boore J.L."/>
        </authorList>
    </citation>
    <scope>NUCLEOTIDE SEQUENCE [LARGE SCALE GENOMIC DNA]</scope>
    <source>
        <strain evidence="3 4">P6497</strain>
    </source>
</reference>
<proteinExistence type="predicted"/>
<feature type="compositionally biased region" description="Low complexity" evidence="2">
    <location>
        <begin position="74"/>
        <end position="88"/>
    </location>
</feature>
<feature type="compositionally biased region" description="Low complexity" evidence="2">
    <location>
        <begin position="606"/>
        <end position="642"/>
    </location>
</feature>
<sequence length="1091" mass="120287">MGRLAQNADPNLGDLVATRVTRDPGRASFEIILERPSIHHLQEQRGTRMASPPAAAEPSKAARAPPADPGQATGSSGDDGQQDQGASQSDEHGQPEQRVPPAAEPMSEASGDGQLLTDGRASHEGVAVPARAAVSEGQLLADTGASHVGVVLSAALARASTASASILSSQQGSQQPADPTPASSSSIRGRSGDGGCRVSQSTAASARRLQPAATSFARSSSVPPRVRLVTPRYVFSEHGVPVSRPALVGVPATLADIAADAPVRDGDGGIERLVEGGCLSDRDFADLARIIHEDVRNNTLQPVLTMPLPQAASLAASGAQVLREALPALRYFGVEHFARRTLASPRYLHLLLAHIRALVQLVQDPQVADTAAWLTKCRRLSHELQNQRAFWSECVEVERRRGIAAHERFVDESKRRHAFEVQERDRRIEELTTRLHASEERAHQAEAASGLLETRLRNSRLSDPWSLMDFLREHGRLRGNWLHLLALLEHYQTGTAPSPDWVTRVDVEDLRAFDFNAPPYPSATERAAQSDNAVEKQSHGDSEALEEAESETKAPAPTSVLFQVTSEGLRRVASPRRDSARQLDLSRGCHSVVTVGQPPIPEKKTPTPSAKSKSPSKPARNPKPAAKARSGSAEESSESSHSVVDLTTPEPATMQPLSQPQARPSDYPGSSKGARSRNAKYVVSVERATASLPSTVTWSEVRADAKELMLFGTSYLDSLAFARMDTALHTQFRQKELMPMLESMAYWNRMDSTPWVRNVPECFLDQAVQNLSRRTSAHPFWPDLPSDSLSPSESLSPLPGNSDRDDGSNTFQSDFSSLSSHGDTGDEDYSARKRKASGQSGGSSKRSKPPAKARPSSVSTQDLVVVKVPASKYRLYKKALKDMTPQEKNIIEIPDPTDKSWRYFGILVQKQPLTNQVPQNLGFPSFVPVKTHMDEIKTRWDRAKYEKLLQVEPWAAMYDKRVKVFYFHLRQQLQLDFLHGIARFIGWMRKAARLYWEGGHWVTIDESEPQSRGLHTDRKVRRSQFRKDLDEQHEPDVFMQLAALDEDEPIRTQWATRRNDDAFLRLTPVELRADMLNPTQRRQNPLPLPPA</sequence>
<evidence type="ECO:0000313" key="3">
    <source>
        <dbReference type="EMBL" id="EGZ16122.1"/>
    </source>
</evidence>
<name>G4ZP45_PHYSP</name>
<dbReference type="SMR" id="G4ZP45"/>